<dbReference type="Pfam" id="PF13505">
    <property type="entry name" value="OMP_b-brl"/>
    <property type="match status" value="1"/>
</dbReference>
<gene>
    <name evidence="4" type="ORF">HJ536_02445</name>
</gene>
<dbReference type="EMBL" id="JABCJE010000001">
    <property type="protein sequence ID" value="NVO22204.1"/>
    <property type="molecule type" value="Genomic_DNA"/>
</dbReference>
<keyword evidence="1 2" id="KW-0732">Signal</keyword>
<dbReference type="Proteomes" id="UP000592216">
    <property type="component" value="Unassembled WGS sequence"/>
</dbReference>
<dbReference type="Gene3D" id="2.40.160.20">
    <property type="match status" value="1"/>
</dbReference>
<dbReference type="InterPro" id="IPR011250">
    <property type="entry name" value="OMP/PagP_B-barrel"/>
</dbReference>
<dbReference type="InterPro" id="IPR027385">
    <property type="entry name" value="Beta-barrel_OMP"/>
</dbReference>
<evidence type="ECO:0000313" key="4">
    <source>
        <dbReference type="EMBL" id="NVO22204.1"/>
    </source>
</evidence>
<evidence type="ECO:0000256" key="2">
    <source>
        <dbReference type="SAM" id="SignalP"/>
    </source>
</evidence>
<name>A0A850PZN4_9RHOB</name>
<organism evidence="4 5">
    <name type="scientific">Donghicola mangrovi</name>
    <dbReference type="NCBI Taxonomy" id="2729614"/>
    <lineage>
        <taxon>Bacteria</taxon>
        <taxon>Pseudomonadati</taxon>
        <taxon>Pseudomonadota</taxon>
        <taxon>Alphaproteobacteria</taxon>
        <taxon>Rhodobacterales</taxon>
        <taxon>Roseobacteraceae</taxon>
        <taxon>Donghicola</taxon>
    </lineage>
</organism>
<accession>A0A850PZN4</accession>
<dbReference type="SUPFAM" id="SSF56925">
    <property type="entry name" value="OMPA-like"/>
    <property type="match status" value="1"/>
</dbReference>
<evidence type="ECO:0000259" key="3">
    <source>
        <dbReference type="Pfam" id="PF13505"/>
    </source>
</evidence>
<dbReference type="RefSeq" id="WP_177156536.1">
    <property type="nucleotide sequence ID" value="NZ_JABCJE010000001.1"/>
</dbReference>
<evidence type="ECO:0000256" key="1">
    <source>
        <dbReference type="ARBA" id="ARBA00022729"/>
    </source>
</evidence>
<proteinExistence type="predicted"/>
<sequence length="198" mass="20571">MAIKTVALTSLIALGAAPAFAGSLTPPPAEPPVFVATPEPVAMKGDWTGFYGGVQLGGGKVTTDDGSDLEGQGGLGGVHLGYDYDFGDYVLGAGVEYDAGEVELDNSNEALHDVTRLKLRAGYDMGQGLPYITAGAAAANFKDAGYNEGTFVGLGYEHKVTDNVTVGGEVLRHQFSDINDTNVDADATTAQVRASYRF</sequence>
<feature type="chain" id="PRO_5032597438" evidence="2">
    <location>
        <begin position="22"/>
        <end position="198"/>
    </location>
</feature>
<reference evidence="4 5" key="1">
    <citation type="submission" date="2020-04" db="EMBL/GenBank/DDBJ databases">
        <title>Donghicola sp., a member of the Rhodobacteraceae family isolated from mangrove forest in Thailand.</title>
        <authorList>
            <person name="Charoenyingcharoen P."/>
            <person name="Yukphan P."/>
        </authorList>
    </citation>
    <scope>NUCLEOTIDE SEQUENCE [LARGE SCALE GENOMIC DNA]</scope>
    <source>
        <strain evidence="4 5">B5-SW-15</strain>
    </source>
</reference>
<protein>
    <submittedName>
        <fullName evidence="4">Porin family protein</fullName>
    </submittedName>
</protein>
<feature type="signal peptide" evidence="2">
    <location>
        <begin position="1"/>
        <end position="21"/>
    </location>
</feature>
<evidence type="ECO:0000313" key="5">
    <source>
        <dbReference type="Proteomes" id="UP000592216"/>
    </source>
</evidence>
<feature type="domain" description="Outer membrane protein beta-barrel" evidence="3">
    <location>
        <begin position="41"/>
        <end position="198"/>
    </location>
</feature>
<comment type="caution">
    <text evidence="4">The sequence shown here is derived from an EMBL/GenBank/DDBJ whole genome shotgun (WGS) entry which is preliminary data.</text>
</comment>
<dbReference type="AlphaFoldDB" id="A0A850PZN4"/>